<evidence type="ECO:0000256" key="1">
    <source>
        <dbReference type="SAM" id="Phobius"/>
    </source>
</evidence>
<name>A0ABU2GCM1_9EURY</name>
<proteinExistence type="predicted"/>
<protein>
    <submittedName>
        <fullName evidence="3">Polymer-forming cytoskeletal protein</fullName>
    </submittedName>
</protein>
<feature type="transmembrane region" description="Helical" evidence="1">
    <location>
        <begin position="304"/>
        <end position="322"/>
    </location>
</feature>
<keyword evidence="4" id="KW-1185">Reference proteome</keyword>
<accession>A0ABU2GCM1</accession>
<comment type="caution">
    <text evidence="3">The sequence shown here is derived from an EMBL/GenBank/DDBJ whole genome shotgun (WGS) entry which is preliminary data.</text>
</comment>
<organism evidence="3 4">
    <name type="scientific">Halogeometricum salsisoli</name>
    <dbReference type="NCBI Taxonomy" id="2950536"/>
    <lineage>
        <taxon>Archaea</taxon>
        <taxon>Methanobacteriati</taxon>
        <taxon>Methanobacteriota</taxon>
        <taxon>Stenosarchaea group</taxon>
        <taxon>Halobacteria</taxon>
        <taxon>Halobacteriales</taxon>
        <taxon>Haloferacaceae</taxon>
        <taxon>Halogeometricum</taxon>
    </lineage>
</organism>
<sequence length="368" mass="36036">MSSSSVSRLLAVVVALLVFTGSAVGVASAQAQQAPFGPAVTVAEGETYSGTLEAAAGTVVVAGTVDGDVQALAGNVVVTETGRVTGDVGVAAGSVTIDGTVDGDVRTASGTLLVGSTAVIGGNLEAGAGDVRLAGTVDGDVTVGADSFLVGSTAVVGGSVTYDAETFGVADGASVAGTVTRDENLVTTTPVVGDPDGFVLPESVVAAYWLLVNLVLGAVLLLVAPRFAARVTNVGTERTVRSGGVGLLALVGVPVALVLTLLTVVGIPLSIAGFVLFALVLWVTSVYGALVLGTWLLSLTEYESRWAALAVGLLLVALVGFVPFAGGVLQFLVLLVGLGAFALALRGEGGETGGDSAGAVGGDEAPVA</sequence>
<reference evidence="3 4" key="1">
    <citation type="submission" date="2022-06" db="EMBL/GenBank/DDBJ databases">
        <title>Halogeometricum sp. a new haloarchaeum isolate from saline soil.</title>
        <authorList>
            <person name="Strakova D."/>
            <person name="Galisteo C."/>
            <person name="Sanchez-Porro C."/>
            <person name="Ventosa A."/>
        </authorList>
    </citation>
    <scope>NUCLEOTIDE SEQUENCE [LARGE SCALE GENOMIC DNA]</scope>
    <source>
        <strain evidence="3 4">S1BR25-6</strain>
    </source>
</reference>
<keyword evidence="1" id="KW-1133">Transmembrane helix</keyword>
<dbReference type="InterPro" id="IPR007607">
    <property type="entry name" value="BacA/B"/>
</dbReference>
<feature type="transmembrane region" description="Helical" evidence="1">
    <location>
        <begin position="271"/>
        <end position="297"/>
    </location>
</feature>
<keyword evidence="1" id="KW-0472">Membrane</keyword>
<feature type="domain" description="DUF8173" evidence="2">
    <location>
        <begin position="205"/>
        <end position="341"/>
    </location>
</feature>
<dbReference type="PANTHER" id="PTHR35024:SF4">
    <property type="entry name" value="POLYMER-FORMING CYTOSKELETAL PROTEIN"/>
    <property type="match status" value="1"/>
</dbReference>
<evidence type="ECO:0000259" key="2">
    <source>
        <dbReference type="Pfam" id="PF26514"/>
    </source>
</evidence>
<dbReference type="EMBL" id="JAMQOP010000001">
    <property type="protein sequence ID" value="MDS0298561.1"/>
    <property type="molecule type" value="Genomic_DNA"/>
</dbReference>
<evidence type="ECO:0000313" key="3">
    <source>
        <dbReference type="EMBL" id="MDS0298561.1"/>
    </source>
</evidence>
<evidence type="ECO:0000313" key="4">
    <source>
        <dbReference type="Proteomes" id="UP001257060"/>
    </source>
</evidence>
<gene>
    <name evidence="3" type="ORF">NDI76_07390</name>
</gene>
<dbReference type="RefSeq" id="WP_310923361.1">
    <property type="nucleotide sequence ID" value="NZ_JAMQOP010000001.1"/>
</dbReference>
<feature type="transmembrane region" description="Helical" evidence="1">
    <location>
        <begin position="245"/>
        <end position="265"/>
    </location>
</feature>
<feature type="transmembrane region" description="Helical" evidence="1">
    <location>
        <begin position="206"/>
        <end position="224"/>
    </location>
</feature>
<dbReference type="Pfam" id="PF04519">
    <property type="entry name" value="Bactofilin"/>
    <property type="match status" value="1"/>
</dbReference>
<dbReference type="PANTHER" id="PTHR35024">
    <property type="entry name" value="HYPOTHETICAL CYTOSOLIC PROTEIN"/>
    <property type="match status" value="1"/>
</dbReference>
<dbReference type="Proteomes" id="UP001257060">
    <property type="component" value="Unassembled WGS sequence"/>
</dbReference>
<dbReference type="InterPro" id="IPR058486">
    <property type="entry name" value="DUF8173"/>
</dbReference>
<dbReference type="Pfam" id="PF26514">
    <property type="entry name" value="DUF8173"/>
    <property type="match status" value="1"/>
</dbReference>
<keyword evidence="1" id="KW-0812">Transmembrane</keyword>